<dbReference type="SUPFAM" id="SSF56112">
    <property type="entry name" value="Protein kinase-like (PK-like)"/>
    <property type="match status" value="1"/>
</dbReference>
<dbReference type="GO" id="GO:0005524">
    <property type="term" value="F:ATP binding"/>
    <property type="evidence" value="ECO:0007669"/>
    <property type="project" value="UniProtKB-UniRule"/>
</dbReference>
<feature type="binding site" evidence="9">
    <location>
        <position position="40"/>
    </location>
    <ligand>
        <name>ATP</name>
        <dbReference type="ChEBI" id="CHEBI:30616"/>
    </ligand>
</feature>
<organism evidence="12 13">
    <name type="scientific">Aliterella atlantica CENA595</name>
    <dbReference type="NCBI Taxonomy" id="1618023"/>
    <lineage>
        <taxon>Bacteria</taxon>
        <taxon>Bacillati</taxon>
        <taxon>Cyanobacteriota</taxon>
        <taxon>Cyanophyceae</taxon>
        <taxon>Chroococcidiopsidales</taxon>
        <taxon>Aliterellaceae</taxon>
        <taxon>Aliterella</taxon>
    </lineage>
</organism>
<feature type="compositionally biased region" description="Polar residues" evidence="10">
    <location>
        <begin position="354"/>
        <end position="415"/>
    </location>
</feature>
<dbReference type="EC" id="2.7.11.1" evidence="1"/>
<evidence type="ECO:0000256" key="7">
    <source>
        <dbReference type="ARBA" id="ARBA00047899"/>
    </source>
</evidence>
<dbReference type="SMART" id="SM00220">
    <property type="entry name" value="S_TKc"/>
    <property type="match status" value="1"/>
</dbReference>
<comment type="caution">
    <text evidence="12">The sequence shown here is derived from an EMBL/GenBank/DDBJ whole genome shotgun (WGS) entry which is preliminary data.</text>
</comment>
<evidence type="ECO:0000313" key="12">
    <source>
        <dbReference type="EMBL" id="KJH72337.1"/>
    </source>
</evidence>
<feature type="compositionally biased region" description="Polar residues" evidence="10">
    <location>
        <begin position="430"/>
        <end position="441"/>
    </location>
</feature>
<keyword evidence="2 12" id="KW-0723">Serine/threonine-protein kinase</keyword>
<dbReference type="Proteomes" id="UP000032452">
    <property type="component" value="Unassembled WGS sequence"/>
</dbReference>
<evidence type="ECO:0000256" key="8">
    <source>
        <dbReference type="ARBA" id="ARBA00048679"/>
    </source>
</evidence>
<proteinExistence type="predicted"/>
<dbReference type="EMBL" id="JYON01000006">
    <property type="protein sequence ID" value="KJH72337.1"/>
    <property type="molecule type" value="Genomic_DNA"/>
</dbReference>
<protein>
    <recommendedName>
        <fullName evidence="1">non-specific serine/threonine protein kinase</fullName>
        <ecNumber evidence="1">2.7.11.1</ecNumber>
    </recommendedName>
</protein>
<feature type="region of interest" description="Disordered" evidence="10">
    <location>
        <begin position="354"/>
        <end position="451"/>
    </location>
</feature>
<dbReference type="GO" id="GO:0004674">
    <property type="term" value="F:protein serine/threonine kinase activity"/>
    <property type="evidence" value="ECO:0007669"/>
    <property type="project" value="UniProtKB-KW"/>
</dbReference>
<evidence type="ECO:0000256" key="5">
    <source>
        <dbReference type="ARBA" id="ARBA00022777"/>
    </source>
</evidence>
<dbReference type="InterPro" id="IPR011009">
    <property type="entry name" value="Kinase-like_dom_sf"/>
</dbReference>
<comment type="catalytic activity">
    <reaction evidence="7">
        <text>L-threonyl-[protein] + ATP = O-phospho-L-threonyl-[protein] + ADP + H(+)</text>
        <dbReference type="Rhea" id="RHEA:46608"/>
        <dbReference type="Rhea" id="RHEA-COMP:11060"/>
        <dbReference type="Rhea" id="RHEA-COMP:11605"/>
        <dbReference type="ChEBI" id="CHEBI:15378"/>
        <dbReference type="ChEBI" id="CHEBI:30013"/>
        <dbReference type="ChEBI" id="CHEBI:30616"/>
        <dbReference type="ChEBI" id="CHEBI:61977"/>
        <dbReference type="ChEBI" id="CHEBI:456216"/>
        <dbReference type="EC" id="2.7.11.1"/>
    </reaction>
</comment>
<dbReference type="InterPro" id="IPR000719">
    <property type="entry name" value="Prot_kinase_dom"/>
</dbReference>
<keyword evidence="6 9" id="KW-0067">ATP-binding</keyword>
<dbReference type="Gene3D" id="1.10.510.10">
    <property type="entry name" value="Transferase(Phosphotransferase) domain 1"/>
    <property type="match status" value="1"/>
</dbReference>
<dbReference type="Gene3D" id="3.30.200.20">
    <property type="entry name" value="Phosphorylase Kinase, domain 1"/>
    <property type="match status" value="1"/>
</dbReference>
<name>A0A0D8ZVC0_9CYAN</name>
<dbReference type="PANTHER" id="PTHR24363:SF0">
    <property type="entry name" value="SERINE_THREONINE KINASE LIKE DOMAIN CONTAINING 1"/>
    <property type="match status" value="1"/>
</dbReference>
<dbReference type="OrthoDB" id="428678at2"/>
<evidence type="ECO:0000256" key="4">
    <source>
        <dbReference type="ARBA" id="ARBA00022741"/>
    </source>
</evidence>
<dbReference type="RefSeq" id="WP_045054099.1">
    <property type="nucleotide sequence ID" value="NZ_CAWMDP010000038.1"/>
</dbReference>
<dbReference type="Pfam" id="PF00069">
    <property type="entry name" value="Pkinase"/>
    <property type="match status" value="1"/>
</dbReference>
<dbReference type="InterPro" id="IPR008271">
    <property type="entry name" value="Ser/Thr_kinase_AS"/>
</dbReference>
<evidence type="ECO:0000256" key="2">
    <source>
        <dbReference type="ARBA" id="ARBA00022527"/>
    </source>
</evidence>
<dbReference type="AlphaFoldDB" id="A0A0D8ZVC0"/>
<keyword evidence="3" id="KW-0808">Transferase</keyword>
<dbReference type="PANTHER" id="PTHR24363">
    <property type="entry name" value="SERINE/THREONINE PROTEIN KINASE"/>
    <property type="match status" value="1"/>
</dbReference>
<dbReference type="PROSITE" id="PS00107">
    <property type="entry name" value="PROTEIN_KINASE_ATP"/>
    <property type="match status" value="1"/>
</dbReference>
<accession>A0A0D8ZVC0</accession>
<keyword evidence="5 12" id="KW-0418">Kinase</keyword>
<evidence type="ECO:0000259" key="11">
    <source>
        <dbReference type="PROSITE" id="PS50011"/>
    </source>
</evidence>
<evidence type="ECO:0000313" key="13">
    <source>
        <dbReference type="Proteomes" id="UP000032452"/>
    </source>
</evidence>
<evidence type="ECO:0000256" key="6">
    <source>
        <dbReference type="ARBA" id="ARBA00022840"/>
    </source>
</evidence>
<reference evidence="12 13" key="1">
    <citation type="submission" date="2015-02" db="EMBL/GenBank/DDBJ databases">
        <title>Draft genome of a novel marine cyanobacterium (Chroococcales) isolated from South Atlantic Ocean.</title>
        <authorList>
            <person name="Rigonato J."/>
            <person name="Alvarenga D.O."/>
            <person name="Branco L.H."/>
            <person name="Varani A.M."/>
            <person name="Brandini F.P."/>
            <person name="Fiore M.F."/>
        </authorList>
    </citation>
    <scope>NUCLEOTIDE SEQUENCE [LARGE SCALE GENOMIC DNA]</scope>
    <source>
        <strain evidence="12 13">CENA595</strain>
    </source>
</reference>
<evidence type="ECO:0000256" key="10">
    <source>
        <dbReference type="SAM" id="MobiDB-lite"/>
    </source>
</evidence>
<evidence type="ECO:0000256" key="9">
    <source>
        <dbReference type="PROSITE-ProRule" id="PRU10141"/>
    </source>
</evidence>
<dbReference type="PROSITE" id="PS00108">
    <property type="entry name" value="PROTEIN_KINASE_ST"/>
    <property type="match status" value="1"/>
</dbReference>
<dbReference type="InterPro" id="IPR017441">
    <property type="entry name" value="Protein_kinase_ATP_BS"/>
</dbReference>
<dbReference type="STRING" id="1618023.UH38_07945"/>
<comment type="catalytic activity">
    <reaction evidence="8">
        <text>L-seryl-[protein] + ATP = O-phospho-L-seryl-[protein] + ADP + H(+)</text>
        <dbReference type="Rhea" id="RHEA:17989"/>
        <dbReference type="Rhea" id="RHEA-COMP:9863"/>
        <dbReference type="Rhea" id="RHEA-COMP:11604"/>
        <dbReference type="ChEBI" id="CHEBI:15378"/>
        <dbReference type="ChEBI" id="CHEBI:29999"/>
        <dbReference type="ChEBI" id="CHEBI:30616"/>
        <dbReference type="ChEBI" id="CHEBI:83421"/>
        <dbReference type="ChEBI" id="CHEBI:456216"/>
        <dbReference type="EC" id="2.7.11.1"/>
    </reaction>
</comment>
<sequence>MMTTLNGRYQIIQVLGHGGFGETFLAEDTYLPSHRRCVIKQLKPSDENQQMHQVVQQKFQQERFQREAATLEKLGEVNVQIPKLYAYFAENEQFYLVQEWIQGPTLTDIVTATGKMSEIDVQNILVSLLCVLDRVHSAGIIHRDIKPDNIILRSSNNEPVLIDFGAVKETVATVINSQGKTDRSIIVGTPGFMAPEQAAGRPIYASDLYSLGLTAIYMLTGRHPQELNLDSETGEVLWHEYVEDISKDLIAILDRAITYHPRDRYTTAQKMLEALQSISPVPVKPQIVTQATVAVAPNAASSESPTVFSPQKPAKAIAQPANKGNLLKNLLIGSLLTGSLLAVALFIGFGQDRVPQSSEITNSPTSTPEGTASPVAPTTDNSPQTDNEATAPTSPTPQPDNEITAPTSPTSQPENEVTAPTSPPAPAETNQVEPSNSTQANVIGFPPGTSESRVRAALGNPDRTSRGVWGNTRAVIYEVEPERITLGYLYDRNSGQIRQTEVAFAQSVELEQMQATLRGMLGDRITDNIIQGLQQVRSRRTNNYSFNTGNLEGTIERNERDRIYIGVWDADLH</sequence>
<dbReference type="PATRIC" id="fig|1618023.3.peg.3273"/>
<keyword evidence="4 9" id="KW-0547">Nucleotide-binding</keyword>
<dbReference type="PROSITE" id="PS50011">
    <property type="entry name" value="PROTEIN_KINASE_DOM"/>
    <property type="match status" value="1"/>
</dbReference>
<dbReference type="CDD" id="cd14014">
    <property type="entry name" value="STKc_PknB_like"/>
    <property type="match status" value="1"/>
</dbReference>
<evidence type="ECO:0000256" key="1">
    <source>
        <dbReference type="ARBA" id="ARBA00012513"/>
    </source>
</evidence>
<evidence type="ECO:0000256" key="3">
    <source>
        <dbReference type="ARBA" id="ARBA00022679"/>
    </source>
</evidence>
<gene>
    <name evidence="12" type="ORF">UH38_07945</name>
</gene>
<keyword evidence="13" id="KW-1185">Reference proteome</keyword>
<feature type="domain" description="Protein kinase" evidence="11">
    <location>
        <begin position="9"/>
        <end position="278"/>
    </location>
</feature>